<accession>A0AAV4G365</accession>
<dbReference type="EMBL" id="BMAT01001122">
    <property type="protein sequence ID" value="GFR80122.1"/>
    <property type="molecule type" value="Genomic_DNA"/>
</dbReference>
<feature type="region of interest" description="Disordered" evidence="2">
    <location>
        <begin position="417"/>
        <end position="449"/>
    </location>
</feature>
<feature type="compositionally biased region" description="Basic residues" evidence="2">
    <location>
        <begin position="421"/>
        <end position="432"/>
    </location>
</feature>
<dbReference type="InterPro" id="IPR009071">
    <property type="entry name" value="HMG_box_dom"/>
</dbReference>
<dbReference type="Gene3D" id="1.10.30.10">
    <property type="entry name" value="High mobility group box domain"/>
    <property type="match status" value="1"/>
</dbReference>
<protein>
    <submittedName>
        <fullName evidence="4">HMG box-containing protein 4</fullName>
    </submittedName>
</protein>
<feature type="DNA-binding region" description="HMG box" evidence="1">
    <location>
        <begin position="449"/>
        <end position="517"/>
    </location>
</feature>
<sequence length="660" mass="69957">MAKRSGNTDIEGPSSKMRREDFDDGGGRSGRVRKKSAKVLEMEEFEQVEKTHHAGKKSKTPKIGAGHKSEEDEVSAQSTTPGTAPKIKVKVTKALAVTPKSTLAANLMQAPISVTPAAPKSAKSGGALSAQLNKPVSHFVPVQTSGILTTTVKLAENPTDELAAVIKKEMHDDSQEDSEDSVTTPVAIKSEQPSSVIKYLLSSPASGSKTASGLAESGTDLVGGGGKKSTSKKSKLVQEKAGKATKSKSSAKQKLDMSSPTEADDEDNGEGLSSGAGLKMRISASSDPQSAQVTLNPKAELTEKGKKKKSKISPGLEASELASGVKMELKLEPEETGAQVSKKQIKKPSKKKEKLIQEVISAVNKVPASDDSHELSKKVKKKKKMIKLGDKTSPGESGEGDLFIDDADGESTLVIAEGEQKKKKSFRKKKPSLKGQPDSKEEDKEKKLSKRAPTAYMLFCNTHRPGIVNQNPGIEFAGISKKLGEMWQTLSTKQKLQWRRKAQRRMKKGSNLISTGKAAAAKDSTSQGPHNIVLLPPGGASTPTAGLASAASGIRYINALNRSPGESPQSPTKLNFSIEPVDVAAHLKLLGESLSIIGMRLQEHKGMIAVQGSLSVLLDSLLCACGPLLCLTQQVPDMDGCDPLVHGQTLDSVAYVMPGL</sequence>
<feature type="domain" description="HMG box" evidence="3">
    <location>
        <begin position="449"/>
        <end position="517"/>
    </location>
</feature>
<dbReference type="PROSITE" id="PS50118">
    <property type="entry name" value="HMG_BOX_2"/>
    <property type="match status" value="1"/>
</dbReference>
<feature type="compositionally biased region" description="Basic and acidic residues" evidence="2">
    <location>
        <begin position="437"/>
        <end position="446"/>
    </location>
</feature>
<comment type="caution">
    <text evidence="4">The sequence shown here is derived from an EMBL/GenBank/DDBJ whole genome shotgun (WGS) entry which is preliminary data.</text>
</comment>
<name>A0AAV4G365_9GAST</name>
<feature type="region of interest" description="Disordered" evidence="2">
    <location>
        <begin position="1"/>
        <end position="86"/>
    </location>
</feature>
<feature type="compositionally biased region" description="Polar residues" evidence="2">
    <location>
        <begin position="283"/>
        <end position="295"/>
    </location>
</feature>
<evidence type="ECO:0000256" key="2">
    <source>
        <dbReference type="SAM" id="MobiDB-lite"/>
    </source>
</evidence>
<evidence type="ECO:0000313" key="5">
    <source>
        <dbReference type="Proteomes" id="UP000762676"/>
    </source>
</evidence>
<dbReference type="Pfam" id="PF00505">
    <property type="entry name" value="HMG_box"/>
    <property type="match status" value="1"/>
</dbReference>
<proteinExistence type="predicted"/>
<dbReference type="GO" id="GO:0005634">
    <property type="term" value="C:nucleus"/>
    <property type="evidence" value="ECO:0007669"/>
    <property type="project" value="UniProtKB-UniRule"/>
</dbReference>
<dbReference type="InterPro" id="IPR042477">
    <property type="entry name" value="HMGXB4"/>
</dbReference>
<feature type="compositionally biased region" description="Basic and acidic residues" evidence="2">
    <location>
        <begin position="368"/>
        <end position="377"/>
    </location>
</feature>
<dbReference type="InterPro" id="IPR036910">
    <property type="entry name" value="HMG_box_dom_sf"/>
</dbReference>
<feature type="region of interest" description="Disordered" evidence="2">
    <location>
        <begin position="167"/>
        <end position="189"/>
    </location>
</feature>
<dbReference type="SMART" id="SM00398">
    <property type="entry name" value="HMG"/>
    <property type="match status" value="1"/>
</dbReference>
<organism evidence="4 5">
    <name type="scientific">Elysia marginata</name>
    <dbReference type="NCBI Taxonomy" id="1093978"/>
    <lineage>
        <taxon>Eukaryota</taxon>
        <taxon>Metazoa</taxon>
        <taxon>Spiralia</taxon>
        <taxon>Lophotrochozoa</taxon>
        <taxon>Mollusca</taxon>
        <taxon>Gastropoda</taxon>
        <taxon>Heterobranchia</taxon>
        <taxon>Euthyneura</taxon>
        <taxon>Panpulmonata</taxon>
        <taxon>Sacoglossa</taxon>
        <taxon>Placobranchoidea</taxon>
        <taxon>Plakobranchidae</taxon>
        <taxon>Elysia</taxon>
    </lineage>
</organism>
<feature type="region of interest" description="Disordered" evidence="2">
    <location>
        <begin position="204"/>
        <end position="353"/>
    </location>
</feature>
<keyword evidence="1" id="KW-0539">Nucleus</keyword>
<evidence type="ECO:0000313" key="4">
    <source>
        <dbReference type="EMBL" id="GFR80122.1"/>
    </source>
</evidence>
<dbReference type="AlphaFoldDB" id="A0AAV4G365"/>
<keyword evidence="5" id="KW-1185">Reference proteome</keyword>
<feature type="region of interest" description="Disordered" evidence="2">
    <location>
        <begin position="504"/>
        <end position="527"/>
    </location>
</feature>
<evidence type="ECO:0000256" key="1">
    <source>
        <dbReference type="PROSITE-ProRule" id="PRU00267"/>
    </source>
</evidence>
<evidence type="ECO:0000259" key="3">
    <source>
        <dbReference type="PROSITE" id="PS50118"/>
    </source>
</evidence>
<feature type="compositionally biased region" description="Basic residues" evidence="2">
    <location>
        <begin position="343"/>
        <end position="353"/>
    </location>
</feature>
<dbReference type="PANTHER" id="PTHR46584">
    <property type="entry name" value="HMG DOMAIN-CONTAINING PROTEIN 4"/>
    <property type="match status" value="1"/>
</dbReference>
<gene>
    <name evidence="4" type="ORF">ElyMa_000573500</name>
</gene>
<dbReference type="Proteomes" id="UP000762676">
    <property type="component" value="Unassembled WGS sequence"/>
</dbReference>
<dbReference type="GO" id="GO:0003677">
    <property type="term" value="F:DNA binding"/>
    <property type="evidence" value="ECO:0007669"/>
    <property type="project" value="UniProtKB-UniRule"/>
</dbReference>
<dbReference type="PANTHER" id="PTHR46584:SF1">
    <property type="entry name" value="HMG DOMAIN-CONTAINING PROTEIN 4"/>
    <property type="match status" value="1"/>
</dbReference>
<dbReference type="SUPFAM" id="SSF47095">
    <property type="entry name" value="HMG-box"/>
    <property type="match status" value="1"/>
</dbReference>
<feature type="region of interest" description="Disordered" evidence="2">
    <location>
        <begin position="365"/>
        <end position="404"/>
    </location>
</feature>
<keyword evidence="1" id="KW-0238">DNA-binding</keyword>
<reference evidence="4 5" key="1">
    <citation type="journal article" date="2021" name="Elife">
        <title>Chloroplast acquisition without the gene transfer in kleptoplastic sea slugs, Plakobranchus ocellatus.</title>
        <authorList>
            <person name="Maeda T."/>
            <person name="Takahashi S."/>
            <person name="Yoshida T."/>
            <person name="Shimamura S."/>
            <person name="Takaki Y."/>
            <person name="Nagai Y."/>
            <person name="Toyoda A."/>
            <person name="Suzuki Y."/>
            <person name="Arimoto A."/>
            <person name="Ishii H."/>
            <person name="Satoh N."/>
            <person name="Nishiyama T."/>
            <person name="Hasebe M."/>
            <person name="Maruyama T."/>
            <person name="Minagawa J."/>
            <person name="Obokata J."/>
            <person name="Shigenobu S."/>
        </authorList>
    </citation>
    <scope>NUCLEOTIDE SEQUENCE [LARGE SCALE GENOMIC DNA]</scope>
</reference>
<dbReference type="CDD" id="cd00084">
    <property type="entry name" value="HMG-box_SF"/>
    <property type="match status" value="1"/>
</dbReference>